<protein>
    <submittedName>
        <fullName evidence="1">Uncharacterized protein</fullName>
    </submittedName>
</protein>
<name>A0AAV7MVY0_PLEWA</name>
<sequence length="73" mass="8158">MSTLSDSIIRLERPVYERASRQASESCPGVVGGRAFDDFGDDYRSGCGQEARSVHWVRVHLAVTRLSQEVRGF</sequence>
<comment type="caution">
    <text evidence="1">The sequence shown here is derived from an EMBL/GenBank/DDBJ whole genome shotgun (WGS) entry which is preliminary data.</text>
</comment>
<keyword evidence="2" id="KW-1185">Reference proteome</keyword>
<accession>A0AAV7MVY0</accession>
<dbReference type="EMBL" id="JANPWB010000013">
    <property type="protein sequence ID" value="KAJ1106855.1"/>
    <property type="molecule type" value="Genomic_DNA"/>
</dbReference>
<organism evidence="1 2">
    <name type="scientific">Pleurodeles waltl</name>
    <name type="common">Iberian ribbed newt</name>
    <dbReference type="NCBI Taxonomy" id="8319"/>
    <lineage>
        <taxon>Eukaryota</taxon>
        <taxon>Metazoa</taxon>
        <taxon>Chordata</taxon>
        <taxon>Craniata</taxon>
        <taxon>Vertebrata</taxon>
        <taxon>Euteleostomi</taxon>
        <taxon>Amphibia</taxon>
        <taxon>Batrachia</taxon>
        <taxon>Caudata</taxon>
        <taxon>Salamandroidea</taxon>
        <taxon>Salamandridae</taxon>
        <taxon>Pleurodelinae</taxon>
        <taxon>Pleurodeles</taxon>
    </lineage>
</organism>
<evidence type="ECO:0000313" key="2">
    <source>
        <dbReference type="Proteomes" id="UP001066276"/>
    </source>
</evidence>
<gene>
    <name evidence="1" type="ORF">NDU88_004253</name>
</gene>
<evidence type="ECO:0000313" key="1">
    <source>
        <dbReference type="EMBL" id="KAJ1106855.1"/>
    </source>
</evidence>
<proteinExistence type="predicted"/>
<dbReference type="Proteomes" id="UP001066276">
    <property type="component" value="Chromosome 9"/>
</dbReference>
<dbReference type="AlphaFoldDB" id="A0AAV7MVY0"/>
<reference evidence="1" key="1">
    <citation type="journal article" date="2022" name="bioRxiv">
        <title>Sequencing and chromosome-scale assembly of the giantPleurodeles waltlgenome.</title>
        <authorList>
            <person name="Brown T."/>
            <person name="Elewa A."/>
            <person name="Iarovenko S."/>
            <person name="Subramanian E."/>
            <person name="Araus A.J."/>
            <person name="Petzold A."/>
            <person name="Susuki M."/>
            <person name="Suzuki K.-i.T."/>
            <person name="Hayashi T."/>
            <person name="Toyoda A."/>
            <person name="Oliveira C."/>
            <person name="Osipova E."/>
            <person name="Leigh N.D."/>
            <person name="Simon A."/>
            <person name="Yun M.H."/>
        </authorList>
    </citation>
    <scope>NUCLEOTIDE SEQUENCE</scope>
    <source>
        <strain evidence="1">20211129_DDA</strain>
        <tissue evidence="1">Liver</tissue>
    </source>
</reference>